<feature type="region of interest" description="Disordered" evidence="1">
    <location>
        <begin position="1"/>
        <end position="109"/>
    </location>
</feature>
<comment type="caution">
    <text evidence="2">The sequence shown here is derived from an EMBL/GenBank/DDBJ whole genome shotgun (WGS) entry which is preliminary data.</text>
</comment>
<organism evidence="2 3">
    <name type="scientific">Cupriavidus taiwanensis</name>
    <dbReference type="NCBI Taxonomy" id="164546"/>
    <lineage>
        <taxon>Bacteria</taxon>
        <taxon>Pseudomonadati</taxon>
        <taxon>Pseudomonadota</taxon>
        <taxon>Betaproteobacteria</taxon>
        <taxon>Burkholderiales</taxon>
        <taxon>Burkholderiaceae</taxon>
        <taxon>Cupriavidus</taxon>
    </lineage>
</organism>
<evidence type="ECO:0000313" key="3">
    <source>
        <dbReference type="Proteomes" id="UP000256297"/>
    </source>
</evidence>
<feature type="region of interest" description="Disordered" evidence="1">
    <location>
        <begin position="172"/>
        <end position="201"/>
    </location>
</feature>
<sequence>MSQFWGLDDAAHRQGRRRGRGVPGLYPGPRGIRRRYPEGAGNPRLRVGHPDRECARLHQGRDQPARHHRADHRPAHQVPPAQRQLRPVHGRDHRRPERAHHRHRGGRRLRRAYARRRADQAHAAFLRRAGDRLYPRPGLGRAAHADPGRYREAAQYRGTGRTGSGVLILQLRPPPSGTRHPRAGPNPPALRPHGPMRRAAGKQYRLRCETTNPLRSASIRCLRPTT</sequence>
<evidence type="ECO:0000313" key="2">
    <source>
        <dbReference type="EMBL" id="SOY58435.1"/>
    </source>
</evidence>
<gene>
    <name evidence="2" type="ORF">CBM2589_A10082</name>
</gene>
<dbReference type="EMBL" id="OFSP01000031">
    <property type="protein sequence ID" value="SOY58435.1"/>
    <property type="molecule type" value="Genomic_DNA"/>
</dbReference>
<protein>
    <submittedName>
        <fullName evidence="2">Uncharacterized protein</fullName>
    </submittedName>
</protein>
<dbReference type="Proteomes" id="UP000256297">
    <property type="component" value="Chromosome CBM2589_a"/>
</dbReference>
<name>A0A976A3T8_9BURK</name>
<evidence type="ECO:0000256" key="1">
    <source>
        <dbReference type="SAM" id="MobiDB-lite"/>
    </source>
</evidence>
<accession>A0A976A3T8</accession>
<feature type="compositionally biased region" description="Basic residues" evidence="1">
    <location>
        <begin position="86"/>
        <end position="109"/>
    </location>
</feature>
<proteinExistence type="predicted"/>
<feature type="compositionally biased region" description="Basic and acidic residues" evidence="1">
    <location>
        <begin position="48"/>
        <end position="65"/>
    </location>
</feature>
<dbReference type="AlphaFoldDB" id="A0A976A3T8"/>
<reference evidence="2 3" key="1">
    <citation type="submission" date="2018-01" db="EMBL/GenBank/DDBJ databases">
        <authorList>
            <person name="Clerissi C."/>
        </authorList>
    </citation>
    <scope>NUCLEOTIDE SEQUENCE [LARGE SCALE GENOMIC DNA]</scope>
    <source>
        <strain evidence="2">Cupriavidus taiwanensis STM 3521</strain>
    </source>
</reference>